<feature type="compositionally biased region" description="Low complexity" evidence="6">
    <location>
        <begin position="314"/>
        <end position="331"/>
    </location>
</feature>
<dbReference type="InterPro" id="IPR002372">
    <property type="entry name" value="PQQ_rpt_dom"/>
</dbReference>
<dbReference type="InterPro" id="IPR015943">
    <property type="entry name" value="WD40/YVTN_repeat-like_dom_sf"/>
</dbReference>
<dbReference type="InterPro" id="IPR000719">
    <property type="entry name" value="Prot_kinase_dom"/>
</dbReference>
<keyword evidence="1" id="KW-0808">Transferase</keyword>
<dbReference type="PANTHER" id="PTHR43289">
    <property type="entry name" value="MITOGEN-ACTIVATED PROTEIN KINASE KINASE KINASE 20-RELATED"/>
    <property type="match status" value="1"/>
</dbReference>
<sequence>MDALSPTGPDRVGPYRLEGRLGAGGMGEVFLGRSPGGRQVAVKLIRREHAADPQFRRRFAREVEAARQVGGFHTAQVIDADPEAESPWLVTAYIPGRSLDEVVASDGPLASEAVGALGAGLAEGLAAIHACGLVHRDLKPSNVIMSDDGPRIIDFGIARPVGASSLTSAGVVIGTFAFMSPEQVRADQAHAAGDVFSLGAVLAYAATGRGPFDAETIPAIVHRILNEAPELGEVSGTLRNTIEACLAKDPDDRPAASDLLTVLGPATGRPRASEASGTSRTSRTSGTSGASRASRASDAPAPEAPPPPSPPSATLPLATQPTVKTPQTATPPGAPPPAPQGLGRRRVLGLAGGALALIGGGLIAATRLSGKDHGDEKPPTPLTNVPTARPLWQSRDIPTVSALTAHPDGVLCTGYEPEDSVRERTALWNLGARGTIAWHLPLPDLAVIRSRGLGAGVVDQGTFYFGGSGPHYVSGSKKVPTQVVAVDLARGARAWSAELDEPPRYVDAICGIKDGRLYATSTTTTWGPRPVLWAVDIASRRKVWQCETGYERKNLRRGASSTLIVPRFGGRVFHLASSHDAGQEAQLQAFDAAHSYIEGWKAALPEALGNVSDQPSLCAAENALIYASSSLVCLDPESGERLWTKEQPSGSYDGFSTPVAGTDGSLVYVVSRIQDTAESGKRVTTLTLQALDPRSGKERWRSSVAAEIGSQEKPGPVNLLIDGSTLYVLVGQVVNVEYDEDSYIDGNNPVLHPFVWAVDAAGGTSRWKYVPPGPFNAAAGSGRLYVSTRDGVVALSAEGTSA</sequence>
<dbReference type="Pfam" id="PF00069">
    <property type="entry name" value="Pkinase"/>
    <property type="match status" value="1"/>
</dbReference>
<evidence type="ECO:0000256" key="5">
    <source>
        <dbReference type="PROSITE-ProRule" id="PRU10141"/>
    </source>
</evidence>
<gene>
    <name evidence="8" type="ORF">ACFYZM_23780</name>
</gene>
<reference evidence="8 9" key="1">
    <citation type="submission" date="2024-10" db="EMBL/GenBank/DDBJ databases">
        <title>The Natural Products Discovery Center: Release of the First 8490 Sequenced Strains for Exploring Actinobacteria Biosynthetic Diversity.</title>
        <authorList>
            <person name="Kalkreuter E."/>
            <person name="Kautsar S.A."/>
            <person name="Yang D."/>
            <person name="Bader C.D."/>
            <person name="Teijaro C.N."/>
            <person name="Fluegel L."/>
            <person name="Davis C.M."/>
            <person name="Simpson J.R."/>
            <person name="Lauterbach L."/>
            <person name="Steele A.D."/>
            <person name="Gui C."/>
            <person name="Meng S."/>
            <person name="Li G."/>
            <person name="Viehrig K."/>
            <person name="Ye F."/>
            <person name="Su P."/>
            <person name="Kiefer A.F."/>
            <person name="Nichols A."/>
            <person name="Cepeda A.J."/>
            <person name="Yan W."/>
            <person name="Fan B."/>
            <person name="Jiang Y."/>
            <person name="Adhikari A."/>
            <person name="Zheng C.-J."/>
            <person name="Schuster L."/>
            <person name="Cowan T.M."/>
            <person name="Smanski M.J."/>
            <person name="Chevrette M.G."/>
            <person name="De Carvalho L.P.S."/>
            <person name="Shen B."/>
        </authorList>
    </citation>
    <scope>NUCLEOTIDE SEQUENCE [LARGE SCALE GENOMIC DNA]</scope>
    <source>
        <strain evidence="8 9">NPDC001650</strain>
    </source>
</reference>
<keyword evidence="2 5" id="KW-0547">Nucleotide-binding</keyword>
<accession>A0ABW6U7I9</accession>
<evidence type="ECO:0000256" key="3">
    <source>
        <dbReference type="ARBA" id="ARBA00022777"/>
    </source>
</evidence>
<dbReference type="Gene3D" id="3.30.200.20">
    <property type="entry name" value="Phosphorylase Kinase, domain 1"/>
    <property type="match status" value="1"/>
</dbReference>
<dbReference type="SUPFAM" id="SSF56112">
    <property type="entry name" value="Protein kinase-like (PK-like)"/>
    <property type="match status" value="1"/>
</dbReference>
<feature type="domain" description="Protein kinase" evidence="7">
    <location>
        <begin position="15"/>
        <end position="267"/>
    </location>
</feature>
<dbReference type="PROSITE" id="PS50011">
    <property type="entry name" value="PROTEIN_KINASE_DOM"/>
    <property type="match status" value="1"/>
</dbReference>
<feature type="region of interest" description="Disordered" evidence="6">
    <location>
        <begin position="249"/>
        <end position="344"/>
    </location>
</feature>
<dbReference type="Gene3D" id="1.10.510.10">
    <property type="entry name" value="Transferase(Phosphotransferase) domain 1"/>
    <property type="match status" value="1"/>
</dbReference>
<evidence type="ECO:0000256" key="1">
    <source>
        <dbReference type="ARBA" id="ARBA00022679"/>
    </source>
</evidence>
<comment type="caution">
    <text evidence="8">The sequence shown here is derived from an EMBL/GenBank/DDBJ whole genome shotgun (WGS) entry which is preliminary data.</text>
</comment>
<evidence type="ECO:0000313" key="9">
    <source>
        <dbReference type="Proteomes" id="UP001602123"/>
    </source>
</evidence>
<dbReference type="InterPro" id="IPR017441">
    <property type="entry name" value="Protein_kinase_ATP_BS"/>
</dbReference>
<protein>
    <submittedName>
        <fullName evidence="8">Protein kinase</fullName>
    </submittedName>
</protein>
<evidence type="ECO:0000256" key="6">
    <source>
        <dbReference type="SAM" id="MobiDB-lite"/>
    </source>
</evidence>
<feature type="binding site" evidence="5">
    <location>
        <position position="43"/>
    </location>
    <ligand>
        <name>ATP</name>
        <dbReference type="ChEBI" id="CHEBI:30616"/>
    </ligand>
</feature>
<evidence type="ECO:0000259" key="7">
    <source>
        <dbReference type="PROSITE" id="PS50011"/>
    </source>
</evidence>
<evidence type="ECO:0000313" key="8">
    <source>
        <dbReference type="EMBL" id="MFF4219282.1"/>
    </source>
</evidence>
<feature type="compositionally biased region" description="Basic and acidic residues" evidence="6">
    <location>
        <begin position="369"/>
        <end position="378"/>
    </location>
</feature>
<dbReference type="CDD" id="cd14014">
    <property type="entry name" value="STKc_PknB_like"/>
    <property type="match status" value="1"/>
</dbReference>
<keyword evidence="3 8" id="KW-0418">Kinase</keyword>
<dbReference type="Proteomes" id="UP001602123">
    <property type="component" value="Unassembled WGS sequence"/>
</dbReference>
<evidence type="ECO:0000256" key="2">
    <source>
        <dbReference type="ARBA" id="ARBA00022741"/>
    </source>
</evidence>
<dbReference type="EMBL" id="JBIAUT010000009">
    <property type="protein sequence ID" value="MFF4219282.1"/>
    <property type="molecule type" value="Genomic_DNA"/>
</dbReference>
<feature type="compositionally biased region" description="Low complexity" evidence="6">
    <location>
        <begin position="273"/>
        <end position="301"/>
    </location>
</feature>
<keyword evidence="4 5" id="KW-0067">ATP-binding</keyword>
<dbReference type="InterPro" id="IPR008271">
    <property type="entry name" value="Ser/Thr_kinase_AS"/>
</dbReference>
<name>A0ABW6U7I9_9ACTN</name>
<dbReference type="Pfam" id="PF13360">
    <property type="entry name" value="PQQ_2"/>
    <property type="match status" value="1"/>
</dbReference>
<proteinExistence type="predicted"/>
<dbReference type="SUPFAM" id="SSF50998">
    <property type="entry name" value="Quinoprotein alcohol dehydrogenase-like"/>
    <property type="match status" value="1"/>
</dbReference>
<dbReference type="InterPro" id="IPR011047">
    <property type="entry name" value="Quinoprotein_ADH-like_sf"/>
</dbReference>
<dbReference type="Gene3D" id="2.130.10.10">
    <property type="entry name" value="YVTN repeat-like/Quinoprotein amine dehydrogenase"/>
    <property type="match status" value="2"/>
</dbReference>
<dbReference type="SMART" id="SM00220">
    <property type="entry name" value="S_TKc"/>
    <property type="match status" value="1"/>
</dbReference>
<dbReference type="PANTHER" id="PTHR43289:SF34">
    <property type="entry name" value="SERINE_THREONINE-PROTEIN KINASE YBDM-RELATED"/>
    <property type="match status" value="1"/>
</dbReference>
<feature type="compositionally biased region" description="Pro residues" evidence="6">
    <location>
        <begin position="302"/>
        <end position="313"/>
    </location>
</feature>
<dbReference type="PROSITE" id="PS00107">
    <property type="entry name" value="PROTEIN_KINASE_ATP"/>
    <property type="match status" value="1"/>
</dbReference>
<dbReference type="RefSeq" id="WP_388630544.1">
    <property type="nucleotide sequence ID" value="NZ_JBIAUT010000009.1"/>
</dbReference>
<feature type="region of interest" description="Disordered" evidence="6">
    <location>
        <begin position="369"/>
        <end position="388"/>
    </location>
</feature>
<evidence type="ECO:0000256" key="4">
    <source>
        <dbReference type="ARBA" id="ARBA00022840"/>
    </source>
</evidence>
<dbReference type="InterPro" id="IPR011009">
    <property type="entry name" value="Kinase-like_dom_sf"/>
</dbReference>
<organism evidence="8 9">
    <name type="scientific">Streptomyces nondiastaticus</name>
    <dbReference type="NCBI Taxonomy" id="3154512"/>
    <lineage>
        <taxon>Bacteria</taxon>
        <taxon>Bacillati</taxon>
        <taxon>Actinomycetota</taxon>
        <taxon>Actinomycetes</taxon>
        <taxon>Kitasatosporales</taxon>
        <taxon>Streptomycetaceae</taxon>
        <taxon>Streptomyces</taxon>
    </lineage>
</organism>
<keyword evidence="9" id="KW-1185">Reference proteome</keyword>
<dbReference type="PROSITE" id="PS00108">
    <property type="entry name" value="PROTEIN_KINASE_ST"/>
    <property type="match status" value="1"/>
</dbReference>
<dbReference type="GO" id="GO:0016301">
    <property type="term" value="F:kinase activity"/>
    <property type="evidence" value="ECO:0007669"/>
    <property type="project" value="UniProtKB-KW"/>
</dbReference>